<sequence>VAASNWLYIFGPTGALEGVTNFVDLASESPSLGDTNDDGDLEIAVPTTNGKVHLFGPTGTSESGWPQSTGNGQPVNQVALANFVSGWELDLVYTSVDGEVHAKQGTGSNVLSYPHPVSGTGSLTASPLVNLVYNGGNISFLFARGSELSSRDNLGAYTTEGYPREVYGNIELTPALGDIDLDGSLELVVLTDSAIEVFDINKAPQTNPERRWNMHGANAARTSCSSCSYTTVTGVDDQVLAPAQLMFAGASPNPASGPTTFNYALPTAAMIELAIFDVQGRRIWNVMKPEHPEGNHTLRWNGKDQWGSDVNPGVYFARMRATGTDFSKVETRKVVVER</sequence>
<dbReference type="Proteomes" id="UP000547674">
    <property type="component" value="Unassembled WGS sequence"/>
</dbReference>
<reference evidence="2 3" key="1">
    <citation type="submission" date="2020-03" db="EMBL/GenBank/DDBJ databases">
        <title>Metabolic flexibility allows generalist bacteria to become dominant in a frequently disturbed ecosystem.</title>
        <authorList>
            <person name="Chen Y.-J."/>
            <person name="Leung P.M."/>
            <person name="Bay S.K."/>
            <person name="Hugenholtz P."/>
            <person name="Kessler A.J."/>
            <person name="Shelley G."/>
            <person name="Waite D.W."/>
            <person name="Cook P.L."/>
            <person name="Greening C."/>
        </authorList>
    </citation>
    <scope>NUCLEOTIDE SEQUENCE [LARGE SCALE GENOMIC DNA]</scope>
    <source>
        <strain evidence="2">SS_bin_28</strain>
    </source>
</reference>
<evidence type="ECO:0000313" key="2">
    <source>
        <dbReference type="EMBL" id="NNF05733.1"/>
    </source>
</evidence>
<dbReference type="InterPro" id="IPR026444">
    <property type="entry name" value="Secre_tail"/>
</dbReference>
<comment type="caution">
    <text evidence="2">The sequence shown here is derived from an EMBL/GenBank/DDBJ whole genome shotgun (WGS) entry which is preliminary data.</text>
</comment>
<feature type="domain" description="FlgD/Vpr Ig-like" evidence="1">
    <location>
        <begin position="257"/>
        <end position="323"/>
    </location>
</feature>
<dbReference type="SUPFAM" id="SSF69318">
    <property type="entry name" value="Integrin alpha N-terminal domain"/>
    <property type="match status" value="1"/>
</dbReference>
<evidence type="ECO:0000259" key="1">
    <source>
        <dbReference type="Pfam" id="PF13860"/>
    </source>
</evidence>
<dbReference type="EMBL" id="JABDJR010000116">
    <property type="protein sequence ID" value="NNF05733.1"/>
    <property type="molecule type" value="Genomic_DNA"/>
</dbReference>
<dbReference type="Gene3D" id="2.60.40.4070">
    <property type="match status" value="1"/>
</dbReference>
<protein>
    <submittedName>
        <fullName evidence="2">T9SS type A sorting domain-containing protein</fullName>
    </submittedName>
</protein>
<dbReference type="InterPro" id="IPR028994">
    <property type="entry name" value="Integrin_alpha_N"/>
</dbReference>
<proteinExistence type="predicted"/>
<feature type="non-terminal residue" evidence="2">
    <location>
        <position position="1"/>
    </location>
</feature>
<dbReference type="InterPro" id="IPR025965">
    <property type="entry name" value="FlgD/Vpr_Ig-like"/>
</dbReference>
<gene>
    <name evidence="2" type="ORF">HKN21_03140</name>
</gene>
<name>A0A7Y2E5S0_UNCEI</name>
<dbReference type="NCBIfam" id="TIGR04183">
    <property type="entry name" value="Por_Secre_tail"/>
    <property type="match status" value="1"/>
</dbReference>
<accession>A0A7Y2E5S0</accession>
<evidence type="ECO:0000313" key="3">
    <source>
        <dbReference type="Proteomes" id="UP000547674"/>
    </source>
</evidence>
<organism evidence="2 3">
    <name type="scientific">Eiseniibacteriota bacterium</name>
    <dbReference type="NCBI Taxonomy" id="2212470"/>
    <lineage>
        <taxon>Bacteria</taxon>
        <taxon>Candidatus Eiseniibacteriota</taxon>
    </lineage>
</organism>
<dbReference type="Pfam" id="PF13860">
    <property type="entry name" value="FlgD_ig"/>
    <property type="match status" value="1"/>
</dbReference>
<dbReference type="AlphaFoldDB" id="A0A7Y2E5S0"/>